<keyword evidence="3" id="KW-0808">Transferase</keyword>
<sequence>MLCCVYVSSGFLPIDNYLIDCGSSTNTSVDDRVFVADDFDSNILSTPQDITVNTKSNSISSIYNLSLYQTARVLNGTSQYNFSINKSGRHWIRLHFYPFVDKNLNLSTARFSASAQNFTLFKNFHPQSSPVVKEYILNLTSGHLLVIFTPSSNSFAFLSALEVVSLPDELIPITAHSISSPGGDRDLSKLALETVARVNMGNESILPHNDTLWRYWDSDESYLQQKYLATFVSRTEAVNFSRGWPTENVAPKLVYGTASKLNSIKEPNLVANLTWSFELDPGFSYLVRYHFCDIVSSSLGQLYFNVYAQSELVKQHLDLGSVTSNTLGAPYYMDIIISLGDSRVLNVSVGTSSVANAYPDGILNGLEIMKLSTSKGSLDGSDREFQSTKPSSTKKAILIVGGLVIGVAFLLSVVILVLILMCRRRRKLVHDNESMTPDIYDAIGGSSYTLGSKNSNGAAITAVSNMGYRIPFVAIQEATDNFSENLVVGVGGFGKVYKGVLRDQTIVAVKRGGSQTSQGLAEFLTEIEMISQFRHRHLVSLVGYCDERNEMIIIYEYMENGTLKNHLYGSGLPGLIEWAMKWQKRGLLEEVLDPKLLGKVSSESLRKIGETAEKCLAECGLDRPTMGDVLWNLECALQLHLDEERSDGIVALSSQVFDIHQSESESILPNSSTQFDMTCVADLDGVSVSRVFSQMLKSEMRFKLKFELWQSTWHG</sequence>
<dbReference type="GO" id="GO:0005524">
    <property type="term" value="F:ATP binding"/>
    <property type="evidence" value="ECO:0007669"/>
    <property type="project" value="UniProtKB-UniRule"/>
</dbReference>
<comment type="caution">
    <text evidence="15">The sequence shown here is derived from an EMBL/GenBank/DDBJ whole genome shotgun (WGS) entry which is preliminary data.</text>
</comment>
<evidence type="ECO:0000313" key="15">
    <source>
        <dbReference type="EMBL" id="KAK6929278.1"/>
    </source>
</evidence>
<evidence type="ECO:0000256" key="10">
    <source>
        <dbReference type="ARBA" id="ARBA00023136"/>
    </source>
</evidence>
<evidence type="ECO:0000256" key="3">
    <source>
        <dbReference type="ARBA" id="ARBA00022679"/>
    </source>
</evidence>
<evidence type="ECO:0000256" key="1">
    <source>
        <dbReference type="ARBA" id="ARBA00004479"/>
    </source>
</evidence>
<reference evidence="15 16" key="1">
    <citation type="submission" date="2023-12" db="EMBL/GenBank/DDBJ databases">
        <title>A high-quality genome assembly for Dillenia turbinata (Dilleniales).</title>
        <authorList>
            <person name="Chanderbali A."/>
        </authorList>
    </citation>
    <scope>NUCLEOTIDE SEQUENCE [LARGE SCALE GENOMIC DNA]</scope>
    <source>
        <strain evidence="15">LSX21</strain>
        <tissue evidence="15">Leaf</tissue>
    </source>
</reference>
<dbReference type="Gene3D" id="2.60.120.430">
    <property type="entry name" value="Galactose-binding lectin"/>
    <property type="match status" value="2"/>
</dbReference>
<evidence type="ECO:0000256" key="2">
    <source>
        <dbReference type="ARBA" id="ARBA00022527"/>
    </source>
</evidence>
<organism evidence="15 16">
    <name type="scientific">Dillenia turbinata</name>
    <dbReference type="NCBI Taxonomy" id="194707"/>
    <lineage>
        <taxon>Eukaryota</taxon>
        <taxon>Viridiplantae</taxon>
        <taxon>Streptophyta</taxon>
        <taxon>Embryophyta</taxon>
        <taxon>Tracheophyta</taxon>
        <taxon>Spermatophyta</taxon>
        <taxon>Magnoliopsida</taxon>
        <taxon>eudicotyledons</taxon>
        <taxon>Gunneridae</taxon>
        <taxon>Pentapetalae</taxon>
        <taxon>Dilleniales</taxon>
        <taxon>Dilleniaceae</taxon>
        <taxon>Dillenia</taxon>
    </lineage>
</organism>
<feature type="transmembrane region" description="Helical" evidence="13">
    <location>
        <begin position="396"/>
        <end position="420"/>
    </location>
</feature>
<dbReference type="FunFam" id="3.30.200.20:FF:000039">
    <property type="entry name" value="receptor-like protein kinase FERONIA"/>
    <property type="match status" value="1"/>
</dbReference>
<keyword evidence="11" id="KW-0325">Glycoprotein</keyword>
<keyword evidence="4 13" id="KW-0812">Transmembrane</keyword>
<dbReference type="Proteomes" id="UP001370490">
    <property type="component" value="Unassembled WGS sequence"/>
</dbReference>
<feature type="binding site" evidence="12">
    <location>
        <position position="510"/>
    </location>
    <ligand>
        <name>ATP</name>
        <dbReference type="ChEBI" id="CHEBI:30616"/>
    </ligand>
</feature>
<dbReference type="PANTHER" id="PTHR34590">
    <property type="entry name" value="OS03G0124300 PROTEIN-RELATED"/>
    <property type="match status" value="1"/>
</dbReference>
<gene>
    <name evidence="15" type="ORF">RJ641_005483</name>
</gene>
<dbReference type="GO" id="GO:0004674">
    <property type="term" value="F:protein serine/threonine kinase activity"/>
    <property type="evidence" value="ECO:0007669"/>
    <property type="project" value="UniProtKB-KW"/>
</dbReference>
<dbReference type="InterPro" id="IPR000719">
    <property type="entry name" value="Prot_kinase_dom"/>
</dbReference>
<keyword evidence="2" id="KW-0723">Serine/threonine-protein kinase</keyword>
<dbReference type="InterPro" id="IPR011009">
    <property type="entry name" value="Kinase-like_dom_sf"/>
</dbReference>
<keyword evidence="5" id="KW-0732">Signal</keyword>
<dbReference type="GO" id="GO:0004714">
    <property type="term" value="F:transmembrane receptor protein tyrosine kinase activity"/>
    <property type="evidence" value="ECO:0007669"/>
    <property type="project" value="InterPro"/>
</dbReference>
<evidence type="ECO:0000256" key="4">
    <source>
        <dbReference type="ARBA" id="ARBA00022692"/>
    </source>
</evidence>
<dbReference type="Pfam" id="PF12819">
    <property type="entry name" value="Malectin_like"/>
    <property type="match status" value="1"/>
</dbReference>
<dbReference type="InterPro" id="IPR001245">
    <property type="entry name" value="Ser-Thr/Tyr_kinase_cat_dom"/>
</dbReference>
<evidence type="ECO:0000256" key="7">
    <source>
        <dbReference type="ARBA" id="ARBA00022777"/>
    </source>
</evidence>
<proteinExistence type="predicted"/>
<dbReference type="EMBL" id="JBAMMX010000013">
    <property type="protein sequence ID" value="KAK6929278.1"/>
    <property type="molecule type" value="Genomic_DNA"/>
</dbReference>
<dbReference type="PANTHER" id="PTHR34590:SF10">
    <property type="entry name" value="RECEPTOR-LIKE PROTEIN KINASE HERK 1"/>
    <property type="match status" value="1"/>
</dbReference>
<keyword evidence="9 13" id="KW-1133">Transmembrane helix</keyword>
<keyword evidence="7" id="KW-0418">Kinase</keyword>
<accession>A0AAN8VKF7</accession>
<dbReference type="FunFam" id="2.60.120.430:FF:000001">
    <property type="entry name" value="Receptor-like protein kinase FERONIA"/>
    <property type="match status" value="1"/>
</dbReference>
<dbReference type="PROSITE" id="PS50011">
    <property type="entry name" value="PROTEIN_KINASE_DOM"/>
    <property type="match status" value="1"/>
</dbReference>
<keyword evidence="10 13" id="KW-0472">Membrane</keyword>
<evidence type="ECO:0000256" key="12">
    <source>
        <dbReference type="PROSITE-ProRule" id="PRU10141"/>
    </source>
</evidence>
<comment type="subcellular location">
    <subcellularLocation>
        <location evidence="1">Membrane</location>
        <topology evidence="1">Single-pass type I membrane protein</topology>
    </subcellularLocation>
</comment>
<evidence type="ECO:0000313" key="16">
    <source>
        <dbReference type="Proteomes" id="UP001370490"/>
    </source>
</evidence>
<name>A0AAN8VKF7_9MAGN</name>
<dbReference type="PROSITE" id="PS00107">
    <property type="entry name" value="PROTEIN_KINASE_ATP"/>
    <property type="match status" value="1"/>
</dbReference>
<keyword evidence="16" id="KW-1185">Reference proteome</keyword>
<evidence type="ECO:0000256" key="6">
    <source>
        <dbReference type="ARBA" id="ARBA00022741"/>
    </source>
</evidence>
<feature type="domain" description="Protein kinase" evidence="14">
    <location>
        <begin position="482"/>
        <end position="715"/>
    </location>
</feature>
<evidence type="ECO:0000256" key="13">
    <source>
        <dbReference type="SAM" id="Phobius"/>
    </source>
</evidence>
<dbReference type="InterPro" id="IPR017441">
    <property type="entry name" value="Protein_kinase_ATP_BS"/>
</dbReference>
<dbReference type="Gene3D" id="1.10.510.10">
    <property type="entry name" value="Transferase(Phosphotransferase) domain 1"/>
    <property type="match status" value="1"/>
</dbReference>
<dbReference type="InterPro" id="IPR024788">
    <property type="entry name" value="Malectin-like_Carb-bd_dom"/>
</dbReference>
<dbReference type="InterPro" id="IPR045272">
    <property type="entry name" value="ANXUR1/2-like"/>
</dbReference>
<keyword evidence="8 12" id="KW-0067">ATP-binding</keyword>
<keyword evidence="6 12" id="KW-0547">Nucleotide-binding</keyword>
<evidence type="ECO:0000259" key="14">
    <source>
        <dbReference type="PROSITE" id="PS50011"/>
    </source>
</evidence>
<dbReference type="GO" id="GO:0016020">
    <property type="term" value="C:membrane"/>
    <property type="evidence" value="ECO:0007669"/>
    <property type="project" value="UniProtKB-SubCell"/>
</dbReference>
<evidence type="ECO:0000256" key="9">
    <source>
        <dbReference type="ARBA" id="ARBA00022989"/>
    </source>
</evidence>
<protein>
    <submittedName>
        <fullName evidence="15">Malectin-like domain</fullName>
    </submittedName>
</protein>
<dbReference type="Pfam" id="PF07714">
    <property type="entry name" value="PK_Tyr_Ser-Thr"/>
    <property type="match status" value="1"/>
</dbReference>
<dbReference type="AlphaFoldDB" id="A0AAN8VKF7"/>
<dbReference type="FunFam" id="2.60.120.430:FF:000005">
    <property type="entry name" value="Putative receptor-like protein kinase"/>
    <property type="match status" value="1"/>
</dbReference>
<dbReference type="SUPFAM" id="SSF56112">
    <property type="entry name" value="Protein kinase-like (PK-like)"/>
    <property type="match status" value="1"/>
</dbReference>
<dbReference type="Gene3D" id="3.30.200.20">
    <property type="entry name" value="Phosphorylase Kinase, domain 1"/>
    <property type="match status" value="1"/>
</dbReference>
<evidence type="ECO:0000256" key="8">
    <source>
        <dbReference type="ARBA" id="ARBA00022840"/>
    </source>
</evidence>
<evidence type="ECO:0000256" key="11">
    <source>
        <dbReference type="ARBA" id="ARBA00023180"/>
    </source>
</evidence>
<evidence type="ECO:0000256" key="5">
    <source>
        <dbReference type="ARBA" id="ARBA00022729"/>
    </source>
</evidence>